<evidence type="ECO:0000313" key="6">
    <source>
        <dbReference type="EMBL" id="NDY84341.1"/>
    </source>
</evidence>
<dbReference type="AlphaFoldDB" id="A0A6B2R1Z2"/>
<dbReference type="InterPro" id="IPR009056">
    <property type="entry name" value="Cyt_c-like_dom"/>
</dbReference>
<accession>A0A6B2R1Z2</accession>
<comment type="caution">
    <text evidence="6">The sequence shown here is derived from an EMBL/GenBank/DDBJ whole genome shotgun (WGS) entry which is preliminary data.</text>
</comment>
<dbReference type="InterPro" id="IPR030999">
    <property type="entry name" value="Thiosulf_SoxX"/>
</dbReference>
<keyword evidence="1 4" id="KW-0349">Heme</keyword>
<name>A0A6B2R1Z2_9BURK</name>
<dbReference type="GO" id="GO:0046872">
    <property type="term" value="F:metal ion binding"/>
    <property type="evidence" value="ECO:0007669"/>
    <property type="project" value="UniProtKB-KW"/>
</dbReference>
<proteinExistence type="predicted"/>
<evidence type="ECO:0000259" key="5">
    <source>
        <dbReference type="PROSITE" id="PS51007"/>
    </source>
</evidence>
<dbReference type="PROSITE" id="PS51007">
    <property type="entry name" value="CYTC"/>
    <property type="match status" value="1"/>
</dbReference>
<feature type="domain" description="Cytochrome c" evidence="5">
    <location>
        <begin position="43"/>
        <end position="147"/>
    </location>
</feature>
<evidence type="ECO:0000256" key="1">
    <source>
        <dbReference type="ARBA" id="ARBA00022617"/>
    </source>
</evidence>
<keyword evidence="3 4" id="KW-0408">Iron</keyword>
<reference evidence="6" key="1">
    <citation type="submission" date="2020-02" db="EMBL/GenBank/DDBJ databases">
        <authorList>
            <person name="Chen W.-M."/>
        </authorList>
    </citation>
    <scope>NUCLEOTIDE SEQUENCE</scope>
    <source>
        <strain evidence="6">NBD-18</strain>
    </source>
</reference>
<dbReference type="EMBL" id="JAAGRN010000011">
    <property type="protein sequence ID" value="NDY84341.1"/>
    <property type="molecule type" value="Genomic_DNA"/>
</dbReference>
<sequence>MHALIVLYIVCILLNFGVGSGSAFAQPIFNNDSIDAPLNDLTGDAARGRKIVLSRQAGLCILCHSGPFPEERFQGNLAPDLALSASKLSSGQIRARIVDARRFNPDSIMPSYFSTEHLARIAPQYEGKTILNAQEIEDVVAFLVSLK</sequence>
<evidence type="ECO:0000256" key="2">
    <source>
        <dbReference type="ARBA" id="ARBA00022723"/>
    </source>
</evidence>
<dbReference type="GO" id="GO:0020037">
    <property type="term" value="F:heme binding"/>
    <property type="evidence" value="ECO:0007669"/>
    <property type="project" value="InterPro"/>
</dbReference>
<keyword evidence="2 4" id="KW-0479">Metal-binding</keyword>
<dbReference type="NCBIfam" id="TIGR04485">
    <property type="entry name" value="thiosulf_SoxX"/>
    <property type="match status" value="1"/>
</dbReference>
<dbReference type="Gene3D" id="1.10.760.10">
    <property type="entry name" value="Cytochrome c-like domain"/>
    <property type="match status" value="1"/>
</dbReference>
<protein>
    <submittedName>
        <fullName evidence="6">Sulfur oxidation c-type cytochrome SoxX</fullName>
    </submittedName>
</protein>
<evidence type="ECO:0000256" key="3">
    <source>
        <dbReference type="ARBA" id="ARBA00023004"/>
    </source>
</evidence>
<dbReference type="InterPro" id="IPR036909">
    <property type="entry name" value="Cyt_c-like_dom_sf"/>
</dbReference>
<dbReference type="SUPFAM" id="SSF46626">
    <property type="entry name" value="Cytochrome c"/>
    <property type="match status" value="1"/>
</dbReference>
<dbReference type="GO" id="GO:0009055">
    <property type="term" value="F:electron transfer activity"/>
    <property type="evidence" value="ECO:0007669"/>
    <property type="project" value="InterPro"/>
</dbReference>
<gene>
    <name evidence="6" type="primary">soxX</name>
    <name evidence="6" type="ORF">G3I67_13995</name>
</gene>
<evidence type="ECO:0000256" key="4">
    <source>
        <dbReference type="PROSITE-ProRule" id="PRU00433"/>
    </source>
</evidence>
<dbReference type="RefSeq" id="WP_163656158.1">
    <property type="nucleotide sequence ID" value="NZ_JAAGRN010000011.1"/>
</dbReference>
<organism evidence="6">
    <name type="scientific">Sheuella amnicola</name>
    <dbReference type="NCBI Taxonomy" id="2707330"/>
    <lineage>
        <taxon>Bacteria</taxon>
        <taxon>Pseudomonadati</taxon>
        <taxon>Pseudomonadota</taxon>
        <taxon>Betaproteobacteria</taxon>
        <taxon>Burkholderiales</taxon>
        <taxon>Alcaligenaceae</taxon>
        <taxon>Sheuella</taxon>
    </lineage>
</organism>